<keyword evidence="5" id="KW-0046">Antibiotic resistance</keyword>
<dbReference type="InterPro" id="IPR028345">
    <property type="entry name" value="Antibiotic_NAT-like"/>
</dbReference>
<sequence>MLERAKRAARAALEAWRRAASASHVRQSRPHVTRATLASGLARLGVAPGDTLFVHSSLKSLGYVEGGAVAVISALQDAVGPQGTLLLPTYYLPGGSVRATCAMPDYVFDPRRHGTHMGRLPEAFLASDAIHRSIHPTHSVSAWGRHAADLTEAHHRAPSIFGMGSPWQRFIACEQAKVLGLGISMGPVTFYHALEDAMGDAFPVPVWEDDVKLLACLDHAGRRWDVPVRPFDQAVAQRRIDHASRNDLRDYFAREFDAAGLRVNGQVGDAASWCIPAQAFYAHLHRLASEHVTIYASAAQLAARPIGRA</sequence>
<evidence type="ECO:0000313" key="7">
    <source>
        <dbReference type="Proteomes" id="UP001219584"/>
    </source>
</evidence>
<dbReference type="Proteomes" id="UP001219584">
    <property type="component" value="Chromosome"/>
</dbReference>
<evidence type="ECO:0000256" key="4">
    <source>
        <dbReference type="ARBA" id="ARBA00023315"/>
    </source>
</evidence>
<dbReference type="PANTHER" id="PTHR11104">
    <property type="entry name" value="AMINOGLYCOSIDE N3-ACETYLTRANSFERASE"/>
    <property type="match status" value="1"/>
</dbReference>
<evidence type="ECO:0000256" key="5">
    <source>
        <dbReference type="RuleBase" id="RU365031"/>
    </source>
</evidence>
<dbReference type="InterPro" id="IPR003679">
    <property type="entry name" value="Amioglycoside_AcTrfase"/>
</dbReference>
<accession>A0ABY8HYJ9</accession>
<dbReference type="Pfam" id="PF02522">
    <property type="entry name" value="Antibiotic_NAT"/>
    <property type="match status" value="1"/>
</dbReference>
<evidence type="ECO:0000256" key="3">
    <source>
        <dbReference type="ARBA" id="ARBA00022679"/>
    </source>
</evidence>
<keyword evidence="4 5" id="KW-0012">Acyltransferase</keyword>
<comment type="catalytic activity">
    <reaction evidence="5">
        <text>a 2-deoxystreptamine antibiotic + acetyl-CoA = an N(3)-acetyl-2-deoxystreptamine antibiotic + CoA + H(+)</text>
        <dbReference type="Rhea" id="RHEA:12665"/>
        <dbReference type="ChEBI" id="CHEBI:15378"/>
        <dbReference type="ChEBI" id="CHEBI:57287"/>
        <dbReference type="ChEBI" id="CHEBI:57288"/>
        <dbReference type="ChEBI" id="CHEBI:57921"/>
        <dbReference type="ChEBI" id="CHEBI:77452"/>
        <dbReference type="EC" id="2.3.1.81"/>
    </reaction>
</comment>
<keyword evidence="7" id="KW-1185">Reference proteome</keyword>
<protein>
    <recommendedName>
        <fullName evidence="2 5">Aminoglycoside N(3)-acetyltransferase</fullName>
        <ecNumber evidence="5">2.3.1.-</ecNumber>
    </recommendedName>
</protein>
<name>A0ABY8HYJ9_9BURK</name>
<evidence type="ECO:0000256" key="2">
    <source>
        <dbReference type="ARBA" id="ARBA00012882"/>
    </source>
</evidence>
<dbReference type="SUPFAM" id="SSF110710">
    <property type="entry name" value="TTHA0583/YokD-like"/>
    <property type="match status" value="1"/>
</dbReference>
<dbReference type="PANTHER" id="PTHR11104:SF0">
    <property type="entry name" value="SPBETA PROPHAGE-DERIVED AMINOGLYCOSIDE N(3')-ACETYLTRANSFERASE-LIKE PROTEIN YOKD"/>
    <property type="match status" value="1"/>
</dbReference>
<dbReference type="EC" id="2.3.1.-" evidence="5"/>
<gene>
    <name evidence="6" type="ORF">P9875_18410</name>
</gene>
<proteinExistence type="inferred from homology"/>
<dbReference type="EMBL" id="CP121464">
    <property type="protein sequence ID" value="WFR77695.1"/>
    <property type="molecule type" value="Genomic_DNA"/>
</dbReference>
<evidence type="ECO:0000256" key="1">
    <source>
        <dbReference type="ARBA" id="ARBA00006383"/>
    </source>
</evidence>
<dbReference type="RefSeq" id="WP_278316202.1">
    <property type="nucleotide sequence ID" value="NZ_CP121464.1"/>
</dbReference>
<reference evidence="6 7" key="1">
    <citation type="submission" date="2023-04" db="EMBL/GenBank/DDBJ databases">
        <title>Nanopore sequencing of Janthinobacterium from water.</title>
        <authorList>
            <person name="Ciuchcinski K."/>
            <person name="Rokowska A."/>
            <person name="Dziewit L."/>
        </authorList>
    </citation>
    <scope>NUCLEOTIDE SEQUENCE [LARGE SCALE GENOMIC DNA]</scope>
    <source>
        <strain evidence="6 7">DEMB2</strain>
    </source>
</reference>
<evidence type="ECO:0000313" key="6">
    <source>
        <dbReference type="EMBL" id="WFR77695.1"/>
    </source>
</evidence>
<comment type="similarity">
    <text evidence="1 5">Belongs to the antibiotic N-acetyltransferase family.</text>
</comment>
<organism evidence="6 7">
    <name type="scientific">Janthinobacterium rivuli</name>
    <dbReference type="NCBI Taxonomy" id="2751478"/>
    <lineage>
        <taxon>Bacteria</taxon>
        <taxon>Pseudomonadati</taxon>
        <taxon>Pseudomonadota</taxon>
        <taxon>Betaproteobacteria</taxon>
        <taxon>Burkholderiales</taxon>
        <taxon>Oxalobacteraceae</taxon>
        <taxon>Janthinobacterium</taxon>
    </lineage>
</organism>
<keyword evidence="3 5" id="KW-0808">Transferase</keyword>